<dbReference type="EMBL" id="CAEY01000922">
    <property type="status" value="NOT_ANNOTATED_CDS"/>
    <property type="molecule type" value="Genomic_DNA"/>
</dbReference>
<keyword evidence="2" id="KW-1185">Reference proteome</keyword>
<protein>
    <submittedName>
        <fullName evidence="1">Uncharacterized protein</fullName>
    </submittedName>
</protein>
<name>T1L1X0_TETUR</name>
<reference evidence="2" key="1">
    <citation type="submission" date="2011-08" db="EMBL/GenBank/DDBJ databases">
        <authorList>
            <person name="Rombauts S."/>
        </authorList>
    </citation>
    <scope>NUCLEOTIDE SEQUENCE</scope>
    <source>
        <strain evidence="2">London</strain>
    </source>
</reference>
<sequence>MSVIPSIQLNYPIDSEEEEGECEADSVILKRALDKNEKIKELLKSQSLRDIIKNVLDKHEKLPASGSQTKKNTFGLQTWEQTFLKDFILQSKEFKNLVECIMETLSEVDDQNK</sequence>
<accession>T1L1X0</accession>
<dbReference type="HOGENOM" id="CLU_2136637_0_0_1"/>
<evidence type="ECO:0000313" key="1">
    <source>
        <dbReference type="EnsemblMetazoa" id="tetur32g01130.1"/>
    </source>
</evidence>
<dbReference type="Proteomes" id="UP000015104">
    <property type="component" value="Unassembled WGS sequence"/>
</dbReference>
<proteinExistence type="predicted"/>
<dbReference type="EnsemblMetazoa" id="tetur32g01130.1">
    <property type="protein sequence ID" value="tetur32g01130.1"/>
    <property type="gene ID" value="tetur32g01130"/>
</dbReference>
<evidence type="ECO:0000313" key="2">
    <source>
        <dbReference type="Proteomes" id="UP000015104"/>
    </source>
</evidence>
<reference evidence="1" key="2">
    <citation type="submission" date="2015-06" db="UniProtKB">
        <authorList>
            <consortium name="EnsemblMetazoa"/>
        </authorList>
    </citation>
    <scope>IDENTIFICATION</scope>
</reference>
<dbReference type="AlphaFoldDB" id="T1L1X0"/>
<organism evidence="1 2">
    <name type="scientific">Tetranychus urticae</name>
    <name type="common">Two-spotted spider mite</name>
    <dbReference type="NCBI Taxonomy" id="32264"/>
    <lineage>
        <taxon>Eukaryota</taxon>
        <taxon>Metazoa</taxon>
        <taxon>Ecdysozoa</taxon>
        <taxon>Arthropoda</taxon>
        <taxon>Chelicerata</taxon>
        <taxon>Arachnida</taxon>
        <taxon>Acari</taxon>
        <taxon>Acariformes</taxon>
        <taxon>Trombidiformes</taxon>
        <taxon>Prostigmata</taxon>
        <taxon>Eleutherengona</taxon>
        <taxon>Raphignathae</taxon>
        <taxon>Tetranychoidea</taxon>
        <taxon>Tetranychidae</taxon>
        <taxon>Tetranychus</taxon>
    </lineage>
</organism>